<gene>
    <name evidence="6" type="ORF">SAMN05661099_2851</name>
</gene>
<accession>A0A1T5EAQ5</accession>
<dbReference type="InterPro" id="IPR036942">
    <property type="entry name" value="Beta-barrel_TonB_sf"/>
</dbReference>
<evidence type="ECO:0000256" key="3">
    <source>
        <dbReference type="ARBA" id="ARBA00023237"/>
    </source>
</evidence>
<dbReference type="Pfam" id="PF14905">
    <property type="entry name" value="OMP_b-brl_3"/>
    <property type="match status" value="1"/>
</dbReference>
<dbReference type="InterPro" id="IPR037066">
    <property type="entry name" value="Plug_dom_sf"/>
</dbReference>
<evidence type="ECO:0000256" key="4">
    <source>
        <dbReference type="SAM" id="SignalP"/>
    </source>
</evidence>
<dbReference type="STRING" id="572036.SAMN05661099_2851"/>
<dbReference type="EMBL" id="FUYR01000003">
    <property type="protein sequence ID" value="SKB81108.1"/>
    <property type="molecule type" value="Genomic_DNA"/>
</dbReference>
<comment type="subcellular location">
    <subcellularLocation>
        <location evidence="1">Cell outer membrane</location>
    </subcellularLocation>
</comment>
<dbReference type="PANTHER" id="PTHR40980">
    <property type="entry name" value="PLUG DOMAIN-CONTAINING PROTEIN"/>
    <property type="match status" value="1"/>
</dbReference>
<dbReference type="OrthoDB" id="606851at2"/>
<dbReference type="PANTHER" id="PTHR40980:SF4">
    <property type="entry name" value="TONB-DEPENDENT RECEPTOR-LIKE BETA-BARREL DOMAIN-CONTAINING PROTEIN"/>
    <property type="match status" value="1"/>
</dbReference>
<protein>
    <submittedName>
        <fullName evidence="6">Outer membrane receptor proteins, mostly Fe transport</fullName>
    </submittedName>
</protein>
<evidence type="ECO:0000313" key="6">
    <source>
        <dbReference type="EMBL" id="SKB81108.1"/>
    </source>
</evidence>
<sequence>MFKSTFCLSLLVLLLFKLQLTAQPVAHQITGQVVDESQRPLPAATVILSDLQGKQFSKVSTDINGRFKVLVDVKGEVNLSISFTGYKTYQTVLSLNSSKDLSLIRLVPGENSLAEVVVQAKQDLIELEGGSIIYNVSKSIDAQGATALDAIKKAPGIYVDNNNTITLNGKQGAMILLDGKQTYMSGQELTDLLRSMPSSGIRSVEIINSPTAKYDAAGSAGIINIKTLKSQIKGFNGNLTTGLAYGVHVRQNQDLSLNYRKNKVNVYGAYNHFLGYYSYLYGSDRIQNAKTYDSFTDDTDKRNRMGSRFGADVTLDKKNTLGVLLTGNFIFGGGLTDTKTDIGNAVSPATVQVLDAVNDYYHQLTQRYNMNLNYKYEDTLGRIINVDADYGYFKKTNGNLQSNIYSGGQNNIISENYYRSLNAIDINLKAFKFDYTTNLGKSKLETGMKFSDISADNDSKFLHVLSAKDSLDDRRSNAFAYDERITSGYVNLKRNYAKWSLQGGLRLENSSSLGQLRFKSAGSHQQDNIRRSYLNLFPSVSASYKASASHNFSLGYSRRIDRPAYQDLNPFVYMLDELNFWQGNPFLQPQLSHRGSLTYAYKSATIVGLTLAHTDQYSTQITDTLDVNKVMLVYRNLGIQNNLSLSLTQNVSPAKWWDISFNSTLYQIRNKISFDQYRDFDLKQAAARMNLQQTFKLPNKFTAEISGAFTSRRLTGANNISRSLSQIDLGLQKSIFNSKGMLRLVLNDIYQGNRGNSVQRYEGFYMRSYSYYESRQLRLNFTYKFADASVKGPRSRNSALGDENGRIK</sequence>
<evidence type="ECO:0000259" key="5">
    <source>
        <dbReference type="Pfam" id="PF14905"/>
    </source>
</evidence>
<evidence type="ECO:0000313" key="7">
    <source>
        <dbReference type="Proteomes" id="UP000189981"/>
    </source>
</evidence>
<organism evidence="6 7">
    <name type="scientific">Daejeonella lutea</name>
    <dbReference type="NCBI Taxonomy" id="572036"/>
    <lineage>
        <taxon>Bacteria</taxon>
        <taxon>Pseudomonadati</taxon>
        <taxon>Bacteroidota</taxon>
        <taxon>Sphingobacteriia</taxon>
        <taxon>Sphingobacteriales</taxon>
        <taxon>Sphingobacteriaceae</taxon>
        <taxon>Daejeonella</taxon>
    </lineage>
</organism>
<keyword evidence="3" id="KW-0998">Cell outer membrane</keyword>
<evidence type="ECO:0000256" key="2">
    <source>
        <dbReference type="ARBA" id="ARBA00023136"/>
    </source>
</evidence>
<dbReference type="InterPro" id="IPR041700">
    <property type="entry name" value="OMP_b-brl_3"/>
</dbReference>
<keyword evidence="2" id="KW-0472">Membrane</keyword>
<dbReference type="Gene3D" id="2.170.130.10">
    <property type="entry name" value="TonB-dependent receptor, plug domain"/>
    <property type="match status" value="1"/>
</dbReference>
<name>A0A1T5EAQ5_9SPHI</name>
<keyword evidence="7" id="KW-1185">Reference proteome</keyword>
<dbReference type="Gene3D" id="2.60.40.1120">
    <property type="entry name" value="Carboxypeptidase-like, regulatory domain"/>
    <property type="match status" value="1"/>
</dbReference>
<feature type="chain" id="PRO_5013386974" evidence="4">
    <location>
        <begin position="23"/>
        <end position="808"/>
    </location>
</feature>
<keyword evidence="4" id="KW-0732">Signal</keyword>
<dbReference type="Gene3D" id="2.40.170.20">
    <property type="entry name" value="TonB-dependent receptor, beta-barrel domain"/>
    <property type="match status" value="1"/>
</dbReference>
<dbReference type="GO" id="GO:0009279">
    <property type="term" value="C:cell outer membrane"/>
    <property type="evidence" value="ECO:0007669"/>
    <property type="project" value="UniProtKB-SubCell"/>
</dbReference>
<keyword evidence="6" id="KW-0675">Receptor</keyword>
<reference evidence="7" key="1">
    <citation type="submission" date="2017-02" db="EMBL/GenBank/DDBJ databases">
        <authorList>
            <person name="Varghese N."/>
            <person name="Submissions S."/>
        </authorList>
    </citation>
    <scope>NUCLEOTIDE SEQUENCE [LARGE SCALE GENOMIC DNA]</scope>
    <source>
        <strain evidence="7">DSM 22385</strain>
    </source>
</reference>
<feature type="domain" description="Outer membrane protein beta-barrel" evidence="5">
    <location>
        <begin position="378"/>
        <end position="783"/>
    </location>
</feature>
<dbReference type="InterPro" id="IPR008969">
    <property type="entry name" value="CarboxyPept-like_regulatory"/>
</dbReference>
<feature type="signal peptide" evidence="4">
    <location>
        <begin position="1"/>
        <end position="22"/>
    </location>
</feature>
<dbReference type="RefSeq" id="WP_079703369.1">
    <property type="nucleotide sequence ID" value="NZ_FUYR01000003.1"/>
</dbReference>
<dbReference type="AlphaFoldDB" id="A0A1T5EAQ5"/>
<proteinExistence type="predicted"/>
<evidence type="ECO:0000256" key="1">
    <source>
        <dbReference type="ARBA" id="ARBA00004442"/>
    </source>
</evidence>
<dbReference type="SUPFAM" id="SSF49464">
    <property type="entry name" value="Carboxypeptidase regulatory domain-like"/>
    <property type="match status" value="1"/>
</dbReference>
<dbReference type="Proteomes" id="UP000189981">
    <property type="component" value="Unassembled WGS sequence"/>
</dbReference>
<dbReference type="SUPFAM" id="SSF56935">
    <property type="entry name" value="Porins"/>
    <property type="match status" value="1"/>
</dbReference>
<dbReference type="Pfam" id="PF13715">
    <property type="entry name" value="CarbopepD_reg_2"/>
    <property type="match status" value="1"/>
</dbReference>